<evidence type="ECO:0000256" key="4">
    <source>
        <dbReference type="ARBA" id="ARBA00023180"/>
    </source>
</evidence>
<evidence type="ECO:0000256" key="5">
    <source>
        <dbReference type="SAM" id="MobiDB-lite"/>
    </source>
</evidence>
<evidence type="ECO:0000256" key="3">
    <source>
        <dbReference type="ARBA" id="ARBA00022801"/>
    </source>
</evidence>
<protein>
    <submittedName>
        <fullName evidence="7">Arylsulfatase</fullName>
        <ecNumber evidence="7">3.1.6.1</ecNumber>
    </submittedName>
</protein>
<evidence type="ECO:0000256" key="1">
    <source>
        <dbReference type="ARBA" id="ARBA00008779"/>
    </source>
</evidence>
<dbReference type="InterPro" id="IPR000917">
    <property type="entry name" value="Sulfatase_N"/>
</dbReference>
<dbReference type="AlphaFoldDB" id="A0A5B9MFD1"/>
<dbReference type="PANTHER" id="PTHR43108">
    <property type="entry name" value="N-ACETYLGLUCOSAMINE-6-SULFATASE FAMILY MEMBER"/>
    <property type="match status" value="1"/>
</dbReference>
<dbReference type="PANTHER" id="PTHR43108:SF8">
    <property type="entry name" value="SD21168P"/>
    <property type="match status" value="1"/>
</dbReference>
<dbReference type="GO" id="GO:0004065">
    <property type="term" value="F:arylsulfatase activity"/>
    <property type="evidence" value="ECO:0007669"/>
    <property type="project" value="UniProtKB-EC"/>
</dbReference>
<keyword evidence="4" id="KW-0325">Glycoprotein</keyword>
<organism evidence="7 8">
    <name type="scientific">Stieleria maiorica</name>
    <dbReference type="NCBI Taxonomy" id="2795974"/>
    <lineage>
        <taxon>Bacteria</taxon>
        <taxon>Pseudomonadati</taxon>
        <taxon>Planctomycetota</taxon>
        <taxon>Planctomycetia</taxon>
        <taxon>Pirellulales</taxon>
        <taxon>Pirellulaceae</taxon>
        <taxon>Stieleria</taxon>
    </lineage>
</organism>
<accession>A0A5B9MFD1</accession>
<dbReference type="Proteomes" id="UP000321353">
    <property type="component" value="Chromosome"/>
</dbReference>
<evidence type="ECO:0000256" key="2">
    <source>
        <dbReference type="ARBA" id="ARBA00022729"/>
    </source>
</evidence>
<keyword evidence="2" id="KW-0732">Signal</keyword>
<comment type="similarity">
    <text evidence="1">Belongs to the sulfatase family.</text>
</comment>
<dbReference type="SUPFAM" id="SSF53649">
    <property type="entry name" value="Alkaline phosphatase-like"/>
    <property type="match status" value="1"/>
</dbReference>
<evidence type="ECO:0000313" key="8">
    <source>
        <dbReference type="Proteomes" id="UP000321353"/>
    </source>
</evidence>
<keyword evidence="8" id="KW-1185">Reference proteome</keyword>
<dbReference type="InterPro" id="IPR024607">
    <property type="entry name" value="Sulfatase_CS"/>
</dbReference>
<sequence>MPIYIRGYALPSVGFFMAISQPSFIQLAPCYDLMPQRRLLCPSACLPLLLFTIGLLGCWTGQHASAAPPNIVFVLCDDHRYDCIGAAGHPFIETPHIDAIASSGAMFTNAYVTTSLCSPSRASILTGQYAHNHRVVDNYHPVDADLVFFPQQLQKAGYQTAFIGKWHMGGDIDDPQRGFDHWVAFKGQGTYWPDGHGTTREVPQTTYDGFNVNGKRVDQKGYITDELTDYAIDWLANRQSDKPFFLYVSHKGVHADFVPADRHRGRYDDQPLPIPIPTPEQMAAGKLPMWVRNQRNSRHGVDFGYNMADFSPTVYYRRYCESILAVDDSVGRLDQFLQQSGLADDTVFVYMGDNGFQFGDHGLIDKRVAYEASAKVPLLMKAPGRIPAGQTYRHLIGNIDIAPTLLEAAGAECPAAVDGVSLWQSICGTSTEDVTRKHLLYEYYWERNYPHTPTLHAVIGGRWKYIRCHGLWDRDEFYDLENDPEEMNNLIDDPSHQGRIKSMNQTLWSLLKESEGNEVPLLEDRGPNFPWRHPDHAPQADFPNEYFRESEKG</sequence>
<dbReference type="Pfam" id="PF00884">
    <property type="entry name" value="Sulfatase"/>
    <property type="match status" value="1"/>
</dbReference>
<dbReference type="InterPro" id="IPR017850">
    <property type="entry name" value="Alkaline_phosphatase_core_sf"/>
</dbReference>
<feature type="region of interest" description="Disordered" evidence="5">
    <location>
        <begin position="522"/>
        <end position="553"/>
    </location>
</feature>
<name>A0A5B9MFD1_9BACT</name>
<dbReference type="PROSITE" id="PS00149">
    <property type="entry name" value="SULFATASE_2"/>
    <property type="match status" value="1"/>
</dbReference>
<proteinExistence type="inferred from homology"/>
<dbReference type="CDD" id="cd16031">
    <property type="entry name" value="G6S_like"/>
    <property type="match status" value="1"/>
</dbReference>
<dbReference type="EMBL" id="CP036264">
    <property type="protein sequence ID" value="QEF99543.1"/>
    <property type="molecule type" value="Genomic_DNA"/>
</dbReference>
<evidence type="ECO:0000259" key="6">
    <source>
        <dbReference type="Pfam" id="PF00884"/>
    </source>
</evidence>
<dbReference type="EC" id="3.1.6.1" evidence="7"/>
<dbReference type="KEGG" id="smam:Mal15_36080"/>
<evidence type="ECO:0000313" key="7">
    <source>
        <dbReference type="EMBL" id="QEF99543.1"/>
    </source>
</evidence>
<keyword evidence="3 7" id="KW-0378">Hydrolase</keyword>
<dbReference type="Gene3D" id="3.40.720.10">
    <property type="entry name" value="Alkaline Phosphatase, subunit A"/>
    <property type="match status" value="1"/>
</dbReference>
<feature type="domain" description="Sulfatase N-terminal" evidence="6">
    <location>
        <begin position="69"/>
        <end position="411"/>
    </location>
</feature>
<feature type="compositionally biased region" description="Basic and acidic residues" evidence="5">
    <location>
        <begin position="522"/>
        <end position="538"/>
    </location>
</feature>
<reference evidence="7 8" key="1">
    <citation type="submission" date="2019-02" db="EMBL/GenBank/DDBJ databases">
        <title>Planctomycetal bacteria perform biofilm scaping via a novel small molecule.</title>
        <authorList>
            <person name="Jeske O."/>
            <person name="Boedeker C."/>
            <person name="Wiegand S."/>
            <person name="Breitling P."/>
            <person name="Kallscheuer N."/>
            <person name="Jogler M."/>
            <person name="Rohde M."/>
            <person name="Petersen J."/>
            <person name="Medema M.H."/>
            <person name="Surup F."/>
            <person name="Jogler C."/>
        </authorList>
    </citation>
    <scope>NUCLEOTIDE SEQUENCE [LARGE SCALE GENOMIC DNA]</scope>
    <source>
        <strain evidence="7 8">Mal15</strain>
    </source>
</reference>
<dbReference type="PROSITE" id="PS00523">
    <property type="entry name" value="SULFATASE_1"/>
    <property type="match status" value="1"/>
</dbReference>
<gene>
    <name evidence="7" type="ORF">Mal15_36080</name>
</gene>